<proteinExistence type="predicted"/>
<protein>
    <submittedName>
        <fullName evidence="1">Putative paraquat-inducible protein A</fullName>
    </submittedName>
</protein>
<reference evidence="1 2" key="1">
    <citation type="submission" date="2020-08" db="EMBL/GenBank/DDBJ databases">
        <title>Genomic Encyclopedia of Type Strains, Phase IV (KMG-IV): sequencing the most valuable type-strain genomes for metagenomic binning, comparative biology and taxonomic classification.</title>
        <authorList>
            <person name="Goeker M."/>
        </authorList>
    </citation>
    <scope>NUCLEOTIDE SEQUENCE [LARGE SCALE GENOMIC DNA]</scope>
    <source>
        <strain evidence="1 2">DSM 27057</strain>
    </source>
</reference>
<comment type="caution">
    <text evidence="1">The sequence shown here is derived from an EMBL/GenBank/DDBJ whole genome shotgun (WGS) entry which is preliminary data.</text>
</comment>
<organism evidence="1 2">
    <name type="scientific">Novosphingobium sediminicola</name>
    <dbReference type="NCBI Taxonomy" id="563162"/>
    <lineage>
        <taxon>Bacteria</taxon>
        <taxon>Pseudomonadati</taxon>
        <taxon>Pseudomonadota</taxon>
        <taxon>Alphaproteobacteria</taxon>
        <taxon>Sphingomonadales</taxon>
        <taxon>Sphingomonadaceae</taxon>
        <taxon>Novosphingobium</taxon>
    </lineage>
</organism>
<dbReference type="Proteomes" id="UP000548867">
    <property type="component" value="Unassembled WGS sequence"/>
</dbReference>
<dbReference type="EMBL" id="JACIDX010000010">
    <property type="protein sequence ID" value="MBB3955921.1"/>
    <property type="molecule type" value="Genomic_DNA"/>
</dbReference>
<sequence length="87" mass="9526">MSFPNETLDAAHRHSANHKAELERSEVCGCFFCEKAFAVKDIAEWVDDESGTALCPRCGVDAVIGSASGFPVADAKFIGAMRERWFN</sequence>
<evidence type="ECO:0000313" key="2">
    <source>
        <dbReference type="Proteomes" id="UP000548867"/>
    </source>
</evidence>
<keyword evidence="2" id="KW-1185">Reference proteome</keyword>
<gene>
    <name evidence="1" type="ORF">GGR38_002877</name>
</gene>
<accession>A0A7W6CG64</accession>
<name>A0A7W6CG64_9SPHN</name>
<evidence type="ECO:0000313" key="1">
    <source>
        <dbReference type="EMBL" id="MBB3955921.1"/>
    </source>
</evidence>
<dbReference type="AlphaFoldDB" id="A0A7W6CG64"/>